<protein>
    <recommendedName>
        <fullName evidence="3">F-box domain-containing protein</fullName>
    </recommendedName>
</protein>
<evidence type="ECO:0008006" key="3">
    <source>
        <dbReference type="Google" id="ProtNLM"/>
    </source>
</evidence>
<sequence length="346" mass="39466">MSALPPEIIDTVIDYLHNDKATLEVCALVCKSCTGVSVKPSNIHDFLSDISHSQSLLKDHLGCLTLRTDFTLGASQTFDWKDVAVKLPHLPKLVSLRFHSQTQHIRFSYHVISLVFSPQTLQNITHLEVVRTSVHAAEDIISLMSLFPRLREARFSRVHWRHCSLQLSLSHVRSPGEVLRYLSRLDPVPLLPRINVGHIDTPEVPSVNQYLRILGPSLDMFCVGLKDKYSTTLDLSRNTSLRCLRLLECEASNPTLNLGRVMRNIKSTNLEILALDIQRWYLSNTASDWEMLDQYLLELWDVLRLKAVYIVTVPFADFSRKLPRCQSQNILHVKTTSQIEFCLSSL</sequence>
<dbReference type="Proteomes" id="UP001175227">
    <property type="component" value="Unassembled WGS sequence"/>
</dbReference>
<evidence type="ECO:0000313" key="2">
    <source>
        <dbReference type="Proteomes" id="UP001175227"/>
    </source>
</evidence>
<name>A0AA39PDR7_9AGAR</name>
<accession>A0AA39PDR7</accession>
<dbReference type="EMBL" id="JAUEPR010000007">
    <property type="protein sequence ID" value="KAK0482395.1"/>
    <property type="molecule type" value="Genomic_DNA"/>
</dbReference>
<gene>
    <name evidence="1" type="ORF">IW261DRAFT_1467561</name>
</gene>
<organism evidence="1 2">
    <name type="scientific">Armillaria novae-zelandiae</name>
    <dbReference type="NCBI Taxonomy" id="153914"/>
    <lineage>
        <taxon>Eukaryota</taxon>
        <taxon>Fungi</taxon>
        <taxon>Dikarya</taxon>
        <taxon>Basidiomycota</taxon>
        <taxon>Agaricomycotina</taxon>
        <taxon>Agaricomycetes</taxon>
        <taxon>Agaricomycetidae</taxon>
        <taxon>Agaricales</taxon>
        <taxon>Marasmiineae</taxon>
        <taxon>Physalacriaceae</taxon>
        <taxon>Armillaria</taxon>
    </lineage>
</organism>
<dbReference type="AlphaFoldDB" id="A0AA39PDR7"/>
<comment type="caution">
    <text evidence="1">The sequence shown here is derived from an EMBL/GenBank/DDBJ whole genome shotgun (WGS) entry which is preliminary data.</text>
</comment>
<evidence type="ECO:0000313" key="1">
    <source>
        <dbReference type="EMBL" id="KAK0482395.1"/>
    </source>
</evidence>
<keyword evidence="2" id="KW-1185">Reference proteome</keyword>
<proteinExistence type="predicted"/>
<reference evidence="1" key="1">
    <citation type="submission" date="2023-06" db="EMBL/GenBank/DDBJ databases">
        <authorList>
            <consortium name="Lawrence Berkeley National Laboratory"/>
            <person name="Ahrendt S."/>
            <person name="Sahu N."/>
            <person name="Indic B."/>
            <person name="Wong-Bajracharya J."/>
            <person name="Merenyi Z."/>
            <person name="Ke H.-M."/>
            <person name="Monk M."/>
            <person name="Kocsube S."/>
            <person name="Drula E."/>
            <person name="Lipzen A."/>
            <person name="Balint B."/>
            <person name="Henrissat B."/>
            <person name="Andreopoulos B."/>
            <person name="Martin F.M."/>
            <person name="Harder C.B."/>
            <person name="Rigling D."/>
            <person name="Ford K.L."/>
            <person name="Foster G.D."/>
            <person name="Pangilinan J."/>
            <person name="Papanicolaou A."/>
            <person name="Barry K."/>
            <person name="LaButti K."/>
            <person name="Viragh M."/>
            <person name="Koriabine M."/>
            <person name="Yan M."/>
            <person name="Riley R."/>
            <person name="Champramary S."/>
            <person name="Plett K.L."/>
            <person name="Tsai I.J."/>
            <person name="Slot J."/>
            <person name="Sipos G."/>
            <person name="Plett J."/>
            <person name="Nagy L.G."/>
            <person name="Grigoriev I.V."/>
        </authorList>
    </citation>
    <scope>NUCLEOTIDE SEQUENCE</scope>
    <source>
        <strain evidence="1">ICMP 16352</strain>
    </source>
</reference>